<dbReference type="OrthoDB" id="5988509at2759"/>
<dbReference type="Gene3D" id="3.40.50.300">
    <property type="entry name" value="P-loop containing nucleotide triphosphate hydrolases"/>
    <property type="match status" value="1"/>
</dbReference>
<accession>A0A7D9HGM5</accession>
<feature type="compositionally biased region" description="Basic and acidic residues" evidence="2">
    <location>
        <begin position="681"/>
        <end position="697"/>
    </location>
</feature>
<feature type="region of interest" description="Disordered" evidence="2">
    <location>
        <begin position="670"/>
        <end position="699"/>
    </location>
</feature>
<dbReference type="SUPFAM" id="SSF57903">
    <property type="entry name" value="FYVE/PHD zinc finger"/>
    <property type="match status" value="1"/>
</dbReference>
<gene>
    <name evidence="3" type="ORF">PACLA_8A044322</name>
</gene>
<name>A0A7D9HGM5_PARCT</name>
<dbReference type="InterPro" id="IPR019787">
    <property type="entry name" value="Znf_PHD-finger"/>
</dbReference>
<keyword evidence="4" id="KW-1185">Reference proteome</keyword>
<reference evidence="3" key="1">
    <citation type="submission" date="2020-04" db="EMBL/GenBank/DDBJ databases">
        <authorList>
            <person name="Alioto T."/>
            <person name="Alioto T."/>
            <person name="Gomez Garrido J."/>
        </authorList>
    </citation>
    <scope>NUCLEOTIDE SEQUENCE</scope>
    <source>
        <strain evidence="3">A484AB</strain>
    </source>
</reference>
<proteinExistence type="predicted"/>
<evidence type="ECO:0000313" key="4">
    <source>
        <dbReference type="Proteomes" id="UP001152795"/>
    </source>
</evidence>
<sequence>MEVAKKFKVAINRSFNEKGGVFWKGLSDEQIATYAMTKVEEFARTGGKSLKASLTIGRQANKKCLDENGHLVDIVPDDNAGQYEEEEDYDTATYILNEMVQVNRHGVIKEDDWEYYWMVPFLQSLPAAKTNKKIKRYLETVHRVRFELPCRPFNWHKFISEAKLFFKENFIPCIIFLSGGIAAFHYKKILKIVGSCPVAMAVGEPSSGKSTALKLIARLFGLHLVSQSSAEFVVSDLTKTTIPICWDDPTHASVLKRPLVCVFDGIGTQTHDRGVEIPETTFLLTVNFKLEDDLRSFERTAPICFQKLVTKDDGTSTFLDRRRKMFSLANTHSLIDVIELGESLTNENIDEHATYFKQHLGGLVKRLPNSYSAYRLLSHKIAELVDDESILSKNMLDEFFKVDFLPYVISFYDVTVKVDTTTDDLLRLMVQAIQILQMDKSKIEEWMRNDVKGMDGARSIVFVLPKALDHMNNANLNAPSDESVRQIIKSIKNATTDYRSRFLNTPKKICCVRVPRSAFNGDLLKELDTALGHQDTEGEEKQGDILEENVIEDEVSGPCPDCLTKNQEIDELNMEHYRRMEKAHDWYTNEEARQKNSFLARIKEQQGRIDGLEQQIQSLKRENDELKRKKEELQTKNNEVDVAKSGTSVVAQAMTAIVESRKSGETLEQVPLNDSGMGEDIEPKECSLENPKRKSEENQPANKGVCRICKKRKKSAGMIVCTKCDQWLHFSCSGIKAKDANKLKRTFLCEECKH</sequence>
<feature type="coiled-coil region" evidence="1">
    <location>
        <begin position="595"/>
        <end position="646"/>
    </location>
</feature>
<comment type="caution">
    <text evidence="3">The sequence shown here is derived from an EMBL/GenBank/DDBJ whole genome shotgun (WGS) entry which is preliminary data.</text>
</comment>
<dbReference type="InterPro" id="IPR001965">
    <property type="entry name" value="Znf_PHD"/>
</dbReference>
<dbReference type="InterPro" id="IPR011011">
    <property type="entry name" value="Znf_FYVE_PHD"/>
</dbReference>
<dbReference type="AlphaFoldDB" id="A0A7D9HGM5"/>
<dbReference type="EMBL" id="CACRXK020000367">
    <property type="protein sequence ID" value="CAB3981247.1"/>
    <property type="molecule type" value="Genomic_DNA"/>
</dbReference>
<dbReference type="PROSITE" id="PS50016">
    <property type="entry name" value="ZF_PHD_2"/>
    <property type="match status" value="1"/>
</dbReference>
<keyword evidence="1" id="KW-0175">Coiled coil</keyword>
<dbReference type="InterPro" id="IPR019786">
    <property type="entry name" value="Zinc_finger_PHD-type_CS"/>
</dbReference>
<dbReference type="PROSITE" id="PS01359">
    <property type="entry name" value="ZF_PHD_1"/>
    <property type="match status" value="1"/>
</dbReference>
<dbReference type="InterPro" id="IPR013083">
    <property type="entry name" value="Znf_RING/FYVE/PHD"/>
</dbReference>
<dbReference type="Pfam" id="PF00628">
    <property type="entry name" value="PHD"/>
    <property type="match status" value="1"/>
</dbReference>
<dbReference type="SMART" id="SM00249">
    <property type="entry name" value="PHD"/>
    <property type="match status" value="1"/>
</dbReference>
<evidence type="ECO:0000313" key="3">
    <source>
        <dbReference type="EMBL" id="CAB3981247.1"/>
    </source>
</evidence>
<dbReference type="SUPFAM" id="SSF52540">
    <property type="entry name" value="P-loop containing nucleoside triphosphate hydrolases"/>
    <property type="match status" value="1"/>
</dbReference>
<organism evidence="3 4">
    <name type="scientific">Paramuricea clavata</name>
    <name type="common">Red gorgonian</name>
    <name type="synonym">Violescent sea-whip</name>
    <dbReference type="NCBI Taxonomy" id="317549"/>
    <lineage>
        <taxon>Eukaryota</taxon>
        <taxon>Metazoa</taxon>
        <taxon>Cnidaria</taxon>
        <taxon>Anthozoa</taxon>
        <taxon>Octocorallia</taxon>
        <taxon>Malacalcyonacea</taxon>
        <taxon>Plexauridae</taxon>
        <taxon>Paramuricea</taxon>
    </lineage>
</organism>
<dbReference type="InterPro" id="IPR027417">
    <property type="entry name" value="P-loop_NTPase"/>
</dbReference>
<dbReference type="Gene3D" id="3.30.40.10">
    <property type="entry name" value="Zinc/RING finger domain, C3HC4 (zinc finger)"/>
    <property type="match status" value="1"/>
</dbReference>
<evidence type="ECO:0000256" key="1">
    <source>
        <dbReference type="SAM" id="Coils"/>
    </source>
</evidence>
<protein>
    <submittedName>
        <fullName evidence="3">Reticulocyte-binding 2-like a</fullName>
    </submittedName>
</protein>
<dbReference type="Proteomes" id="UP001152795">
    <property type="component" value="Unassembled WGS sequence"/>
</dbReference>
<evidence type="ECO:0000256" key="2">
    <source>
        <dbReference type="SAM" id="MobiDB-lite"/>
    </source>
</evidence>